<evidence type="ECO:0000313" key="2">
    <source>
        <dbReference type="Proteomes" id="UP000245626"/>
    </source>
</evidence>
<reference evidence="1 2" key="1">
    <citation type="journal article" date="2018" name="Mol. Biol. Evol.">
        <title>Broad Genomic Sampling Reveals a Smut Pathogenic Ancestry of the Fungal Clade Ustilaginomycotina.</title>
        <authorList>
            <person name="Kijpornyongpan T."/>
            <person name="Mondo S.J."/>
            <person name="Barry K."/>
            <person name="Sandor L."/>
            <person name="Lee J."/>
            <person name="Lipzen A."/>
            <person name="Pangilinan J."/>
            <person name="LaButti K."/>
            <person name="Hainaut M."/>
            <person name="Henrissat B."/>
            <person name="Grigoriev I.V."/>
            <person name="Spatafora J.W."/>
            <person name="Aime M.C."/>
        </authorList>
    </citation>
    <scope>NUCLEOTIDE SEQUENCE [LARGE SCALE GENOMIC DNA]</scope>
    <source>
        <strain evidence="1 2">SA 807</strain>
    </source>
</reference>
<keyword evidence="2" id="KW-1185">Reference proteome</keyword>
<organism evidence="1 2">
    <name type="scientific">Violaceomyces palustris</name>
    <dbReference type="NCBI Taxonomy" id="1673888"/>
    <lineage>
        <taxon>Eukaryota</taxon>
        <taxon>Fungi</taxon>
        <taxon>Dikarya</taxon>
        <taxon>Basidiomycota</taxon>
        <taxon>Ustilaginomycotina</taxon>
        <taxon>Ustilaginomycetes</taxon>
        <taxon>Violaceomycetales</taxon>
        <taxon>Violaceomycetaceae</taxon>
        <taxon>Violaceomyces</taxon>
    </lineage>
</organism>
<proteinExistence type="predicted"/>
<name>A0ACD0NQ31_9BASI</name>
<accession>A0ACD0NQ31</accession>
<evidence type="ECO:0000313" key="1">
    <source>
        <dbReference type="EMBL" id="PWN47906.1"/>
    </source>
</evidence>
<dbReference type="EMBL" id="KZ820311">
    <property type="protein sequence ID" value="PWN47906.1"/>
    <property type="molecule type" value="Genomic_DNA"/>
</dbReference>
<gene>
    <name evidence="1" type="ORF">IE53DRAFT_389936</name>
</gene>
<protein>
    <submittedName>
        <fullName evidence="1">Uncharacterized protein</fullName>
    </submittedName>
</protein>
<dbReference type="Proteomes" id="UP000245626">
    <property type="component" value="Unassembled WGS sequence"/>
</dbReference>
<sequence>MQDAPHAHTVQDGSCMYSDKCVDRHPFGVLLDPPFLSDSTTTRAYKLKTRIINNSLSSLQNTRSHLTLLSSVPSVRSV</sequence>